<evidence type="ECO:0000256" key="8">
    <source>
        <dbReference type="ARBA" id="ARBA00023186"/>
    </source>
</evidence>
<dbReference type="SUPFAM" id="SSF46565">
    <property type="entry name" value="Chaperone J-domain"/>
    <property type="match status" value="1"/>
</dbReference>
<dbReference type="GO" id="GO:0042026">
    <property type="term" value="P:protein refolding"/>
    <property type="evidence" value="ECO:0007669"/>
    <property type="project" value="TreeGrafter"/>
</dbReference>
<protein>
    <recommendedName>
        <fullName evidence="9">Chaperone protein DnaJ</fullName>
    </recommendedName>
</protein>
<dbReference type="Pfam" id="PF00226">
    <property type="entry name" value="DnaJ"/>
    <property type="match status" value="1"/>
</dbReference>
<feature type="binding site" evidence="9">
    <location>
        <position position="213"/>
    </location>
    <ligand>
        <name>Zn(2+)</name>
        <dbReference type="ChEBI" id="CHEBI:29105"/>
        <label>1</label>
    </ligand>
</feature>
<comment type="similarity">
    <text evidence="9">Belongs to the DnaJ family.</text>
</comment>
<evidence type="ECO:0000256" key="10">
    <source>
        <dbReference type="PROSITE-ProRule" id="PRU00546"/>
    </source>
</evidence>
<dbReference type="PANTHER" id="PTHR43096">
    <property type="entry name" value="DNAJ HOMOLOG 1, MITOCHONDRIAL-RELATED"/>
    <property type="match status" value="1"/>
</dbReference>
<evidence type="ECO:0000256" key="2">
    <source>
        <dbReference type="ARBA" id="ARBA00022705"/>
    </source>
</evidence>
<dbReference type="Gene3D" id="2.60.260.20">
    <property type="entry name" value="Urease metallochaperone UreE, N-terminal domain"/>
    <property type="match status" value="2"/>
</dbReference>
<evidence type="ECO:0000256" key="1">
    <source>
        <dbReference type="ARBA" id="ARBA00022490"/>
    </source>
</evidence>
<feature type="zinc finger region" description="CR-type" evidence="10">
    <location>
        <begin position="143"/>
        <end position="225"/>
    </location>
</feature>
<dbReference type="EMBL" id="CP031517">
    <property type="protein sequence ID" value="QOS39313.1"/>
    <property type="molecule type" value="Genomic_DNA"/>
</dbReference>
<dbReference type="Gene3D" id="1.10.287.110">
    <property type="entry name" value="DnaJ domain"/>
    <property type="match status" value="1"/>
</dbReference>
<dbReference type="CDD" id="cd10747">
    <property type="entry name" value="DnaJ_C"/>
    <property type="match status" value="1"/>
</dbReference>
<dbReference type="PROSITE" id="PS51188">
    <property type="entry name" value="ZF_CR"/>
    <property type="match status" value="1"/>
</dbReference>
<feature type="binding site" evidence="9">
    <location>
        <position position="202"/>
    </location>
    <ligand>
        <name>Zn(2+)</name>
        <dbReference type="ChEBI" id="CHEBI:29105"/>
        <label>2</label>
    </ligand>
</feature>
<evidence type="ECO:0000256" key="6">
    <source>
        <dbReference type="ARBA" id="ARBA00022833"/>
    </source>
</evidence>
<dbReference type="InterPro" id="IPR001623">
    <property type="entry name" value="DnaJ_domain"/>
</dbReference>
<dbReference type="GO" id="GO:0031072">
    <property type="term" value="F:heat shock protein binding"/>
    <property type="evidence" value="ECO:0007669"/>
    <property type="project" value="InterPro"/>
</dbReference>
<dbReference type="SMART" id="SM00271">
    <property type="entry name" value="DnaJ"/>
    <property type="match status" value="1"/>
</dbReference>
<evidence type="ECO:0000256" key="5">
    <source>
        <dbReference type="ARBA" id="ARBA00022771"/>
    </source>
</evidence>
<dbReference type="FunFam" id="2.60.260.20:FF:000005">
    <property type="entry name" value="Chaperone protein dnaJ 1, mitochondrial"/>
    <property type="match status" value="1"/>
</dbReference>
<keyword evidence="4 9" id="KW-0677">Repeat</keyword>
<dbReference type="InterPro" id="IPR036869">
    <property type="entry name" value="J_dom_sf"/>
</dbReference>
<dbReference type="KEGG" id="trc:DYE49_02125"/>
<dbReference type="Pfam" id="PF01556">
    <property type="entry name" value="DnaJ_C"/>
    <property type="match status" value="1"/>
</dbReference>
<dbReference type="HAMAP" id="MF_01152">
    <property type="entry name" value="DnaJ"/>
    <property type="match status" value="1"/>
</dbReference>
<dbReference type="PRINTS" id="PR00625">
    <property type="entry name" value="JDOMAIN"/>
</dbReference>
<dbReference type="SUPFAM" id="SSF57938">
    <property type="entry name" value="DnaJ/Hsp40 cysteine-rich domain"/>
    <property type="match status" value="1"/>
</dbReference>
<feature type="binding site" evidence="9">
    <location>
        <position position="216"/>
    </location>
    <ligand>
        <name>Zn(2+)</name>
        <dbReference type="ChEBI" id="CHEBI:29105"/>
        <label>1</label>
    </ligand>
</feature>
<feature type="repeat" description="CXXCXGXG motif" evidence="9">
    <location>
        <begin position="213"/>
        <end position="220"/>
    </location>
</feature>
<dbReference type="InterPro" id="IPR002939">
    <property type="entry name" value="DnaJ_C"/>
</dbReference>
<dbReference type="GO" id="GO:0006260">
    <property type="term" value="P:DNA replication"/>
    <property type="evidence" value="ECO:0007669"/>
    <property type="project" value="UniProtKB-KW"/>
</dbReference>
<comment type="cofactor">
    <cofactor evidence="9">
        <name>Zn(2+)</name>
        <dbReference type="ChEBI" id="CHEBI:29105"/>
    </cofactor>
    <text evidence="9">Binds 2 Zn(2+) ions per monomer.</text>
</comment>
<gene>
    <name evidence="9 13" type="primary">dnaJ</name>
    <name evidence="13" type="ORF">DYE49_02125</name>
</gene>
<dbReference type="FunFam" id="1.10.287.110:FF:000031">
    <property type="entry name" value="Molecular chaperone DnaJ"/>
    <property type="match status" value="1"/>
</dbReference>
<evidence type="ECO:0000313" key="13">
    <source>
        <dbReference type="EMBL" id="QOS39313.1"/>
    </source>
</evidence>
<dbReference type="NCBIfam" id="TIGR02349">
    <property type="entry name" value="DnaJ_bact"/>
    <property type="match status" value="1"/>
</dbReference>
<feature type="domain" description="J" evidence="11">
    <location>
        <begin position="7"/>
        <end position="71"/>
    </location>
</feature>
<evidence type="ECO:0000256" key="4">
    <source>
        <dbReference type="ARBA" id="ARBA00022737"/>
    </source>
</evidence>
<dbReference type="GO" id="GO:0005737">
    <property type="term" value="C:cytoplasm"/>
    <property type="evidence" value="ECO:0007669"/>
    <property type="project" value="UniProtKB-SubCell"/>
</dbReference>
<dbReference type="InterPro" id="IPR008971">
    <property type="entry name" value="HSP40/DnaJ_pept-bd"/>
</dbReference>
<keyword evidence="7 9" id="KW-0346">Stress response</keyword>
<feature type="domain" description="CR-type" evidence="12">
    <location>
        <begin position="143"/>
        <end position="225"/>
    </location>
</feature>
<dbReference type="InterPro" id="IPR001305">
    <property type="entry name" value="HSP_DnaJ_Cys-rich_dom"/>
</dbReference>
<keyword evidence="6 9" id="KW-0862">Zinc</keyword>
<name>A0A7M1XIN6_9SPIR</name>
<dbReference type="AlphaFoldDB" id="A0A7M1XIN6"/>
<organism evidence="13 14">
    <name type="scientific">Treponema rectale</name>
    <dbReference type="NCBI Taxonomy" id="744512"/>
    <lineage>
        <taxon>Bacteria</taxon>
        <taxon>Pseudomonadati</taxon>
        <taxon>Spirochaetota</taxon>
        <taxon>Spirochaetia</taxon>
        <taxon>Spirochaetales</taxon>
        <taxon>Treponemataceae</taxon>
        <taxon>Treponema</taxon>
    </lineage>
</organism>
<feature type="binding site" evidence="9">
    <location>
        <position position="156"/>
    </location>
    <ligand>
        <name>Zn(2+)</name>
        <dbReference type="ChEBI" id="CHEBI:29105"/>
        <label>1</label>
    </ligand>
</feature>
<dbReference type="InterPro" id="IPR018253">
    <property type="entry name" value="DnaJ_domain_CS"/>
</dbReference>
<dbReference type="Proteomes" id="UP000593591">
    <property type="component" value="Chromosome"/>
</dbReference>
<dbReference type="GO" id="GO:0009408">
    <property type="term" value="P:response to heat"/>
    <property type="evidence" value="ECO:0007669"/>
    <property type="project" value="InterPro"/>
</dbReference>
<feature type="repeat" description="CXXCXGXG motif" evidence="9">
    <location>
        <begin position="173"/>
        <end position="180"/>
    </location>
</feature>
<reference evidence="13 14" key="1">
    <citation type="submission" date="2018-08" db="EMBL/GenBank/DDBJ databases">
        <title>The first complete genome of Treponema rectale (CHPAT), a commensal spirochete of the bovine rectum.</title>
        <authorList>
            <person name="Staton G.J."/>
            <person name="Clegg S.R."/>
            <person name="Carter S.D."/>
            <person name="Radford A.D."/>
            <person name="Darby A."/>
            <person name="Hall N."/>
            <person name="Birtles R.J."/>
            <person name="Evans N.J."/>
        </authorList>
    </citation>
    <scope>NUCLEOTIDE SEQUENCE [LARGE SCALE GENOMIC DNA]</scope>
    <source>
        <strain evidence="13 14">CHPA</strain>
    </source>
</reference>
<feature type="binding site" evidence="9">
    <location>
        <position position="176"/>
    </location>
    <ligand>
        <name>Zn(2+)</name>
        <dbReference type="ChEBI" id="CHEBI:29105"/>
        <label>2</label>
    </ligand>
</feature>
<proteinExistence type="inferred from homology"/>
<dbReference type="InterPro" id="IPR012724">
    <property type="entry name" value="DnaJ"/>
</dbReference>
<dbReference type="GO" id="GO:0051082">
    <property type="term" value="F:unfolded protein binding"/>
    <property type="evidence" value="ECO:0007669"/>
    <property type="project" value="UniProtKB-UniRule"/>
</dbReference>
<keyword evidence="1 9" id="KW-0963">Cytoplasm</keyword>
<sequence>MADQKRDYYEVLGVNKTATQDEIKSAYRKLAKKYHPDLNKSPDAPAKFKEATEAYEVLSDENKRKQYDQFGHAAFDNNGANGFQGGFNGFGGAGGFEDFGDLGDIFSSFFGGGSARGRRSNMPRRGADRTVQVKISFDQAVKGAQVDIPLSYVDTCPDCHGSGAQNPNDVETCKTCGGRGRVRMRRQTLFGMMESEEECPNCHGTGKTIKHKCDHCHGSGRVQVNETITVNIPHGVDTGNKIRISGKGEPGINGGPTGDLIIQIHVAPSQTFVRKEADVYINAPISYTDALLGGTITVPTVTGDCDLVIPPCTNPGTILKMAGKGITTPNGKIGNQYVTINVKFPKSLNSEQKELIKKLDDIESSKGTLFGLFRKKK</sequence>
<dbReference type="Gene3D" id="6.20.20.10">
    <property type="match status" value="2"/>
</dbReference>
<feature type="repeat" description="CXXCXGXG motif" evidence="9">
    <location>
        <begin position="199"/>
        <end position="206"/>
    </location>
</feature>
<dbReference type="PROSITE" id="PS00636">
    <property type="entry name" value="DNAJ_1"/>
    <property type="match status" value="1"/>
</dbReference>
<dbReference type="PANTHER" id="PTHR43096:SF52">
    <property type="entry name" value="DNAJ HOMOLOG 1, MITOCHONDRIAL-RELATED"/>
    <property type="match status" value="1"/>
</dbReference>
<accession>A0A7M1XIN6</accession>
<feature type="binding site" evidence="9">
    <location>
        <position position="199"/>
    </location>
    <ligand>
        <name>Zn(2+)</name>
        <dbReference type="ChEBI" id="CHEBI:29105"/>
        <label>2</label>
    </ligand>
</feature>
<feature type="binding site" evidence="9">
    <location>
        <position position="173"/>
    </location>
    <ligand>
        <name>Zn(2+)</name>
        <dbReference type="ChEBI" id="CHEBI:29105"/>
        <label>2</label>
    </ligand>
</feature>
<evidence type="ECO:0000313" key="14">
    <source>
        <dbReference type="Proteomes" id="UP000593591"/>
    </source>
</evidence>
<dbReference type="PROSITE" id="PS50076">
    <property type="entry name" value="DNAJ_2"/>
    <property type="match status" value="1"/>
</dbReference>
<dbReference type="CDD" id="cd06257">
    <property type="entry name" value="DnaJ"/>
    <property type="match status" value="1"/>
</dbReference>
<dbReference type="CDD" id="cd10719">
    <property type="entry name" value="DnaJ_zf"/>
    <property type="match status" value="1"/>
</dbReference>
<comment type="subunit">
    <text evidence="9">Homodimer.</text>
</comment>
<keyword evidence="5 9" id="KW-0863">Zinc-finger</keyword>
<dbReference type="Pfam" id="PF00684">
    <property type="entry name" value="DnaJ_CXXCXGXG"/>
    <property type="match status" value="1"/>
</dbReference>
<evidence type="ECO:0000256" key="9">
    <source>
        <dbReference type="HAMAP-Rule" id="MF_01152"/>
    </source>
</evidence>
<dbReference type="InterPro" id="IPR036410">
    <property type="entry name" value="HSP_DnaJ_Cys-rich_dom_sf"/>
</dbReference>
<evidence type="ECO:0000259" key="12">
    <source>
        <dbReference type="PROSITE" id="PS51188"/>
    </source>
</evidence>
<feature type="binding site" evidence="9">
    <location>
        <position position="159"/>
    </location>
    <ligand>
        <name>Zn(2+)</name>
        <dbReference type="ChEBI" id="CHEBI:29105"/>
        <label>1</label>
    </ligand>
</feature>
<evidence type="ECO:0000256" key="7">
    <source>
        <dbReference type="ARBA" id="ARBA00023016"/>
    </source>
</evidence>
<comment type="function">
    <text evidence="9">Participates actively in the response to hyperosmotic and heat shock by preventing the aggregation of stress-denatured proteins and by disaggregating proteins, also in an autonomous, DnaK-independent fashion. Unfolded proteins bind initially to DnaJ; upon interaction with the DnaJ-bound protein, DnaK hydrolyzes its bound ATP, resulting in the formation of a stable complex. GrpE releases ADP from DnaK; ATP binding to DnaK triggers the release of the substrate protein, thus completing the reaction cycle. Several rounds of ATP-dependent interactions between DnaJ, DnaK and GrpE are required for fully efficient folding. Also involved, together with DnaK and GrpE, in the DNA replication of plasmids through activation of initiation proteins.</text>
</comment>
<keyword evidence="3 9" id="KW-0479">Metal-binding</keyword>
<dbReference type="GO" id="GO:0005524">
    <property type="term" value="F:ATP binding"/>
    <property type="evidence" value="ECO:0007669"/>
    <property type="project" value="InterPro"/>
</dbReference>
<evidence type="ECO:0000256" key="3">
    <source>
        <dbReference type="ARBA" id="ARBA00022723"/>
    </source>
</evidence>
<dbReference type="GO" id="GO:0008270">
    <property type="term" value="F:zinc ion binding"/>
    <property type="evidence" value="ECO:0007669"/>
    <property type="project" value="UniProtKB-UniRule"/>
</dbReference>
<evidence type="ECO:0000259" key="11">
    <source>
        <dbReference type="PROSITE" id="PS50076"/>
    </source>
</evidence>
<feature type="repeat" description="CXXCXGXG motif" evidence="9">
    <location>
        <begin position="156"/>
        <end position="163"/>
    </location>
</feature>
<comment type="subcellular location">
    <subcellularLocation>
        <location evidence="9">Cytoplasm</location>
    </subcellularLocation>
</comment>
<dbReference type="NCBIfam" id="NF008035">
    <property type="entry name" value="PRK10767.1"/>
    <property type="match status" value="1"/>
</dbReference>
<dbReference type="SUPFAM" id="SSF49493">
    <property type="entry name" value="HSP40/DnaJ peptide-binding domain"/>
    <property type="match status" value="2"/>
</dbReference>
<keyword evidence="8 9" id="KW-0143">Chaperone</keyword>
<comment type="domain">
    <text evidence="9">The J domain is necessary and sufficient to stimulate DnaK ATPase activity. Zinc center 1 plays an important role in the autonomous, DnaK-independent chaperone activity of DnaJ. Zinc center 2 is essential for interaction with DnaK and for DnaJ activity.</text>
</comment>
<keyword evidence="2 9" id="KW-0235">DNA replication</keyword>